<feature type="region of interest" description="Disordered" evidence="1">
    <location>
        <begin position="137"/>
        <end position="189"/>
    </location>
</feature>
<organism evidence="2">
    <name type="scientific">viral metagenome</name>
    <dbReference type="NCBI Taxonomy" id="1070528"/>
    <lineage>
        <taxon>unclassified sequences</taxon>
        <taxon>metagenomes</taxon>
        <taxon>organismal metagenomes</taxon>
    </lineage>
</organism>
<evidence type="ECO:0000313" key="2">
    <source>
        <dbReference type="EMBL" id="QHT12492.1"/>
    </source>
</evidence>
<name>A0A6C0D800_9ZZZZ</name>
<evidence type="ECO:0000256" key="1">
    <source>
        <dbReference type="SAM" id="MobiDB-lite"/>
    </source>
</evidence>
<dbReference type="CDD" id="cd01659">
    <property type="entry name" value="TRX_superfamily"/>
    <property type="match status" value="1"/>
</dbReference>
<reference evidence="2" key="1">
    <citation type="journal article" date="2020" name="Nature">
        <title>Giant virus diversity and host interactions through global metagenomics.</title>
        <authorList>
            <person name="Schulz F."/>
            <person name="Roux S."/>
            <person name="Paez-Espino D."/>
            <person name="Jungbluth S."/>
            <person name="Walsh D.A."/>
            <person name="Denef V.J."/>
            <person name="McMahon K.D."/>
            <person name="Konstantinidis K.T."/>
            <person name="Eloe-Fadrosh E.A."/>
            <person name="Kyrpides N.C."/>
            <person name="Woyke T."/>
        </authorList>
    </citation>
    <scope>NUCLEOTIDE SEQUENCE</scope>
    <source>
        <strain evidence="2">GVMAG-M-3300023174-129</strain>
    </source>
</reference>
<dbReference type="EMBL" id="MN739546">
    <property type="protein sequence ID" value="QHT12492.1"/>
    <property type="molecule type" value="Genomic_DNA"/>
</dbReference>
<proteinExistence type="predicted"/>
<dbReference type="AlphaFoldDB" id="A0A6C0D800"/>
<protein>
    <recommendedName>
        <fullName evidence="3">Thioredoxin domain-containing protein</fullName>
    </recommendedName>
</protein>
<evidence type="ECO:0008006" key="3">
    <source>
        <dbReference type="Google" id="ProtNLM"/>
    </source>
</evidence>
<feature type="compositionally biased region" description="Basic and acidic residues" evidence="1">
    <location>
        <begin position="155"/>
        <end position="183"/>
    </location>
</feature>
<feature type="region of interest" description="Disordered" evidence="1">
    <location>
        <begin position="80"/>
        <end position="100"/>
    </location>
</feature>
<sequence length="189" mass="21701">MDRKNICFYSNKCNWCKAFIMELSQTPFKKEFQFVCVDPPIQQTLPKWLKKVPTLVIQGEPEPRTDSDVMNWLYENKMKMEPSKQQSNQQESDIDGWNSAEHNSFSKGVGYSFNDSDTTAQGNGGYTIPGSFSFLNGGNAAGEKSSQEYYPGKSEQGRGKSKKEEMFDKQMEEYQRSREDGMPQHRRAT</sequence>
<accession>A0A6C0D800</accession>